<organism evidence="2 3">
    <name type="scientific">Thamnidium elegans</name>
    <dbReference type="NCBI Taxonomy" id="101142"/>
    <lineage>
        <taxon>Eukaryota</taxon>
        <taxon>Fungi</taxon>
        <taxon>Fungi incertae sedis</taxon>
        <taxon>Mucoromycota</taxon>
        <taxon>Mucoromycotina</taxon>
        <taxon>Mucoromycetes</taxon>
        <taxon>Mucorales</taxon>
        <taxon>Mucorineae</taxon>
        <taxon>Mucoraceae</taxon>
        <taxon>Thamnidium</taxon>
    </lineage>
</organism>
<dbReference type="EMBL" id="JAEPRE010000055">
    <property type="protein sequence ID" value="KAG2234362.1"/>
    <property type="molecule type" value="Genomic_DNA"/>
</dbReference>
<reference evidence="2" key="1">
    <citation type="submission" date="2021-01" db="EMBL/GenBank/DDBJ databases">
        <title>Metabolic potential, ecology and presence of endohyphal bacteria is reflected in genomic diversity of Mucoromycotina.</title>
        <authorList>
            <person name="Muszewska A."/>
            <person name="Okrasinska A."/>
            <person name="Steczkiewicz K."/>
            <person name="Drgas O."/>
            <person name="Orlowska M."/>
            <person name="Perlinska-Lenart U."/>
            <person name="Aleksandrzak-Piekarczyk T."/>
            <person name="Szatraj K."/>
            <person name="Zielenkiewicz U."/>
            <person name="Pilsyk S."/>
            <person name="Malc E."/>
            <person name="Mieczkowski P."/>
            <person name="Kruszewska J.S."/>
            <person name="Biernat P."/>
            <person name="Pawlowska J."/>
        </authorList>
    </citation>
    <scope>NUCLEOTIDE SEQUENCE</scope>
    <source>
        <strain evidence="2">WA0000018081</strain>
    </source>
</reference>
<feature type="region of interest" description="Disordered" evidence="1">
    <location>
        <begin position="187"/>
        <end position="207"/>
    </location>
</feature>
<protein>
    <submittedName>
        <fullName evidence="2">Uncharacterized protein</fullName>
    </submittedName>
</protein>
<gene>
    <name evidence="2" type="ORF">INT48_007229</name>
</gene>
<dbReference type="AlphaFoldDB" id="A0A8H7SSB3"/>
<proteinExistence type="predicted"/>
<feature type="compositionally biased region" description="Pro residues" evidence="1">
    <location>
        <begin position="665"/>
        <end position="680"/>
    </location>
</feature>
<feature type="region of interest" description="Disordered" evidence="1">
    <location>
        <begin position="710"/>
        <end position="770"/>
    </location>
</feature>
<feature type="region of interest" description="Disordered" evidence="1">
    <location>
        <begin position="657"/>
        <end position="683"/>
    </location>
</feature>
<feature type="compositionally biased region" description="Basic and acidic residues" evidence="1">
    <location>
        <begin position="422"/>
        <end position="435"/>
    </location>
</feature>
<feature type="region of interest" description="Disordered" evidence="1">
    <location>
        <begin position="422"/>
        <end position="460"/>
    </location>
</feature>
<evidence type="ECO:0000313" key="3">
    <source>
        <dbReference type="Proteomes" id="UP000613177"/>
    </source>
</evidence>
<keyword evidence="3" id="KW-1185">Reference proteome</keyword>
<name>A0A8H7SSB3_9FUNG</name>
<feature type="compositionally biased region" description="Basic and acidic residues" evidence="1">
    <location>
        <begin position="449"/>
        <end position="460"/>
    </location>
</feature>
<feature type="region of interest" description="Disordered" evidence="1">
    <location>
        <begin position="32"/>
        <end position="59"/>
    </location>
</feature>
<feature type="compositionally biased region" description="Acidic residues" evidence="1">
    <location>
        <begin position="436"/>
        <end position="448"/>
    </location>
</feature>
<accession>A0A8H7SSB3</accession>
<feature type="compositionally biased region" description="Basic residues" evidence="1">
    <location>
        <begin position="710"/>
        <end position="719"/>
    </location>
</feature>
<dbReference type="Proteomes" id="UP000613177">
    <property type="component" value="Unassembled WGS sequence"/>
</dbReference>
<sequence>MTVFYAEHYFGENNCECLCSSCEIKKQGHFSASDENTMTDTSDSDITIDENATRRSGRKRKDISYKDYYVPEQVKKSRSDPTLPLKNITNNITPPVIMQKKQLFCDKDLDPLRPRSDSLDDLSIFHDWIDNLSEISDDDEPEQVIPKCCSQAKEYCTARTRERPDLCGRCNRHYQIYGLLWPMRKIRKPNGRSKKPKESSKNISLSAQPRLPVQLTLPPSPPVSAILTTSPVRPFVNMSSIKPVYPMHVMPPIHAQPPVYTETSIHTPSFIHPIQSTSAVLSNVQYTPTVRSKHSSKATKLIMPRPPKVLQPEATAFSEPLIISTWPLDKSIPKMHTNNLSVKQKKRERALAFKLKRELYPRNKEPYKLVGLDAELKEKQERLGGLQLENIYLLDLRNRLKRIVSHRCVVVDTSSLPLLEIGRPEQRTYDEQRTCDDDDDDDDDDQRTDDEQRPDELDRHIEDNRVDLVDTDETAVLRKPLLNMTKVEPSFEYVSFHNQSIDDGATEHANMTKDTTVQHANVVEETMVQHYDVVKDTQIIPIEKGSFVEKDIVVKREHTDAVELTQRPSQNYVFVHHQKQFTTDKPNQDDTYHPLDTSKNAKITPNLHEHIEKGVPDKIVFRCSQETPNFIEHRQVKQEPEEVTVDTCTQLEATITYSPPLSQSPSPPSRSPSSSPPPQQQSPMKVSFILQPTNESPGVQQCVYINKPTKLKARKKSARKGCPIAPPSKEPFELKQNVTRSKFRDAPPPRTIPAVPSKESTRQDSTNSTI</sequence>
<comment type="caution">
    <text evidence="2">The sequence shown here is derived from an EMBL/GenBank/DDBJ whole genome shotgun (WGS) entry which is preliminary data.</text>
</comment>
<feature type="non-terminal residue" evidence="2">
    <location>
        <position position="1"/>
    </location>
</feature>
<evidence type="ECO:0000313" key="2">
    <source>
        <dbReference type="EMBL" id="KAG2234362.1"/>
    </source>
</evidence>
<evidence type="ECO:0000256" key="1">
    <source>
        <dbReference type="SAM" id="MobiDB-lite"/>
    </source>
</evidence>